<dbReference type="SUPFAM" id="SSF100950">
    <property type="entry name" value="NagB/RpiA/CoA transferase-like"/>
    <property type="match status" value="1"/>
</dbReference>
<dbReference type="Pfam" id="PF08220">
    <property type="entry name" value="HTH_DeoR"/>
    <property type="match status" value="1"/>
</dbReference>
<dbReference type="SMART" id="SM01134">
    <property type="entry name" value="DeoRC"/>
    <property type="match status" value="1"/>
</dbReference>
<dbReference type="PROSITE" id="PS51000">
    <property type="entry name" value="HTH_DEOR_2"/>
    <property type="match status" value="1"/>
</dbReference>
<dbReference type="InterPro" id="IPR036388">
    <property type="entry name" value="WH-like_DNA-bd_sf"/>
</dbReference>
<proteinExistence type="predicted"/>
<evidence type="ECO:0000313" key="6">
    <source>
        <dbReference type="Proteomes" id="UP000018211"/>
    </source>
</evidence>
<evidence type="ECO:0000256" key="2">
    <source>
        <dbReference type="ARBA" id="ARBA00023125"/>
    </source>
</evidence>
<dbReference type="SMART" id="SM00420">
    <property type="entry name" value="HTH_DEOR"/>
    <property type="match status" value="1"/>
</dbReference>
<dbReference type="NCBIfam" id="NF040755">
    <property type="entry name" value="AgaR"/>
    <property type="match status" value="1"/>
</dbReference>
<dbReference type="SUPFAM" id="SSF46785">
    <property type="entry name" value="Winged helix' DNA-binding domain"/>
    <property type="match status" value="1"/>
</dbReference>
<sequence>MSQTSKRRESILNRLNLNGSVSVGELSELHDVSLVTIRNDLDYLDEKGLLIRSHGGAIRNQSSLAESSNKIKLTHHAPEKMIIAKEAVKQIEPKDAIILGAGTTTEYIAKLIAEESDLTVMTNGLNIVTALSASSGLDVMITGGTLRCDSQSFYGPQAEASLKDYHFDKIFVGVDGIHMDHGITTHSEHEARLYRFMCESIKKTIVVTDSSKFGKVSVYKVIPCSTVDVLITDSGISEEHKQSLIDQNVEVIIV</sequence>
<dbReference type="InterPro" id="IPR018356">
    <property type="entry name" value="Tscrpt_reg_HTH_DeoR_CS"/>
</dbReference>
<dbReference type="InterPro" id="IPR001034">
    <property type="entry name" value="DeoR_HTH"/>
</dbReference>
<dbReference type="InterPro" id="IPR014036">
    <property type="entry name" value="DeoR-like_C"/>
</dbReference>
<dbReference type="Pfam" id="PF00455">
    <property type="entry name" value="DeoRC"/>
    <property type="match status" value="1"/>
</dbReference>
<dbReference type="GO" id="GO:0003677">
    <property type="term" value="F:DNA binding"/>
    <property type="evidence" value="ECO:0007669"/>
    <property type="project" value="UniProtKB-KW"/>
</dbReference>
<feature type="domain" description="HTH deoR-type" evidence="4">
    <location>
        <begin position="4"/>
        <end position="59"/>
    </location>
</feature>
<dbReference type="InterPro" id="IPR047779">
    <property type="entry name" value="AgaR-like"/>
</dbReference>
<dbReference type="InterPro" id="IPR037171">
    <property type="entry name" value="NagB/RpiA_transferase-like"/>
</dbReference>
<dbReference type="InterPro" id="IPR036390">
    <property type="entry name" value="WH_DNA-bd_sf"/>
</dbReference>
<evidence type="ECO:0000259" key="4">
    <source>
        <dbReference type="PROSITE" id="PS51000"/>
    </source>
</evidence>
<dbReference type="PRINTS" id="PR00037">
    <property type="entry name" value="HTHLACR"/>
</dbReference>
<dbReference type="Gene3D" id="3.40.50.1360">
    <property type="match status" value="1"/>
</dbReference>
<dbReference type="GO" id="GO:0003700">
    <property type="term" value="F:DNA-binding transcription factor activity"/>
    <property type="evidence" value="ECO:0007669"/>
    <property type="project" value="InterPro"/>
</dbReference>
<dbReference type="Gene3D" id="1.10.10.10">
    <property type="entry name" value="Winged helix-like DNA-binding domain superfamily/Winged helix DNA-binding domain"/>
    <property type="match status" value="1"/>
</dbReference>
<keyword evidence="2" id="KW-0238">DNA-binding</keyword>
<reference evidence="5 6" key="1">
    <citation type="journal article" date="2013" name="ISME J.">
        <title>Comparative genomics of pathogenic lineages of Vibrio nigripulchritudo identifies virulence-associated traits.</title>
        <authorList>
            <person name="Goudenege D."/>
            <person name="Labreuche Y."/>
            <person name="Krin E."/>
            <person name="Ansquer D."/>
            <person name="Mangenot S."/>
            <person name="Calteau A."/>
            <person name="Medigue C."/>
            <person name="Mazel D."/>
            <person name="Polz M.F."/>
            <person name="Le Roux F."/>
        </authorList>
    </citation>
    <scope>NUCLEOTIDE SEQUENCE [LARGE SCALE GENOMIC DNA]</scope>
    <source>
        <strain evidence="5 6">SOn1</strain>
    </source>
</reference>
<evidence type="ECO:0000313" key="5">
    <source>
        <dbReference type="EMBL" id="CCO49052.1"/>
    </source>
</evidence>
<evidence type="ECO:0000256" key="3">
    <source>
        <dbReference type="ARBA" id="ARBA00023163"/>
    </source>
</evidence>
<dbReference type="PROSITE" id="PS00894">
    <property type="entry name" value="HTH_DEOR_1"/>
    <property type="match status" value="1"/>
</dbReference>
<evidence type="ECO:0000256" key="1">
    <source>
        <dbReference type="ARBA" id="ARBA00023015"/>
    </source>
</evidence>
<dbReference type="RefSeq" id="WP_004399613.1">
    <property type="nucleotide sequence ID" value="NZ_LK391965.1"/>
</dbReference>
<name>A0AAV2VWN9_9VIBR</name>
<gene>
    <name evidence="5" type="ORF">VIBNISOn1_770073</name>
</gene>
<dbReference type="PANTHER" id="PTHR30363:SF44">
    <property type="entry name" value="AGA OPERON TRANSCRIPTIONAL REPRESSOR-RELATED"/>
    <property type="match status" value="1"/>
</dbReference>
<dbReference type="AlphaFoldDB" id="A0AAV2VWN9"/>
<dbReference type="EMBL" id="CAOF01000172">
    <property type="protein sequence ID" value="CCO49052.1"/>
    <property type="molecule type" value="Genomic_DNA"/>
</dbReference>
<comment type="caution">
    <text evidence="5">The sequence shown here is derived from an EMBL/GenBank/DDBJ whole genome shotgun (WGS) entry which is preliminary data.</text>
</comment>
<protein>
    <submittedName>
        <fullName evidence="5">Bacterial regulatory protein, DeoR</fullName>
    </submittedName>
</protein>
<accession>A0AAV2VWN9</accession>
<dbReference type="PANTHER" id="PTHR30363">
    <property type="entry name" value="HTH-TYPE TRANSCRIPTIONAL REGULATOR SRLR-RELATED"/>
    <property type="match status" value="1"/>
</dbReference>
<keyword evidence="3" id="KW-0804">Transcription</keyword>
<dbReference type="InterPro" id="IPR050313">
    <property type="entry name" value="Carb_Metab_HTH_regulators"/>
</dbReference>
<dbReference type="Proteomes" id="UP000018211">
    <property type="component" value="Unassembled WGS sequence"/>
</dbReference>
<keyword evidence="1" id="KW-0805">Transcription regulation</keyword>
<organism evidence="5 6">
    <name type="scientific">Vibrio nigripulchritudo SOn1</name>
    <dbReference type="NCBI Taxonomy" id="1238450"/>
    <lineage>
        <taxon>Bacteria</taxon>
        <taxon>Pseudomonadati</taxon>
        <taxon>Pseudomonadota</taxon>
        <taxon>Gammaproteobacteria</taxon>
        <taxon>Vibrionales</taxon>
        <taxon>Vibrionaceae</taxon>
        <taxon>Vibrio</taxon>
    </lineage>
</organism>